<evidence type="ECO:0000256" key="3">
    <source>
        <dbReference type="ARBA" id="ARBA00022692"/>
    </source>
</evidence>
<keyword evidence="4 8" id="KW-1133">Transmembrane helix</keyword>
<keyword evidence="5 8" id="KW-0472">Membrane</keyword>
<evidence type="ECO:0000256" key="8">
    <source>
        <dbReference type="SAM" id="Phobius"/>
    </source>
</evidence>
<dbReference type="InterPro" id="IPR005828">
    <property type="entry name" value="MFS_sugar_transport-like"/>
</dbReference>
<feature type="transmembrane region" description="Helical" evidence="8">
    <location>
        <begin position="412"/>
        <end position="430"/>
    </location>
</feature>
<keyword evidence="2" id="KW-1003">Cell membrane</keyword>
<evidence type="ECO:0000313" key="10">
    <source>
        <dbReference type="EMBL" id="CAL1680506.1"/>
    </source>
</evidence>
<evidence type="ECO:0000259" key="9">
    <source>
        <dbReference type="PROSITE" id="PS50850"/>
    </source>
</evidence>
<evidence type="ECO:0000256" key="1">
    <source>
        <dbReference type="ARBA" id="ARBA00004651"/>
    </source>
</evidence>
<dbReference type="EMBL" id="OZ034825">
    <property type="protein sequence ID" value="CAL1680506.1"/>
    <property type="molecule type" value="Genomic_DNA"/>
</dbReference>
<dbReference type="GO" id="GO:0051119">
    <property type="term" value="F:sugar transmembrane transporter activity"/>
    <property type="evidence" value="ECO:0007669"/>
    <property type="project" value="InterPro"/>
</dbReference>
<organism evidence="10 11">
    <name type="scientific">Lasius platythorax</name>
    <dbReference type="NCBI Taxonomy" id="488582"/>
    <lineage>
        <taxon>Eukaryota</taxon>
        <taxon>Metazoa</taxon>
        <taxon>Ecdysozoa</taxon>
        <taxon>Arthropoda</taxon>
        <taxon>Hexapoda</taxon>
        <taxon>Insecta</taxon>
        <taxon>Pterygota</taxon>
        <taxon>Neoptera</taxon>
        <taxon>Endopterygota</taxon>
        <taxon>Hymenoptera</taxon>
        <taxon>Apocrita</taxon>
        <taxon>Aculeata</taxon>
        <taxon>Formicoidea</taxon>
        <taxon>Formicidae</taxon>
        <taxon>Formicinae</taxon>
        <taxon>Lasius</taxon>
        <taxon>Lasius</taxon>
    </lineage>
</organism>
<dbReference type="CDD" id="cd17358">
    <property type="entry name" value="MFS_GLUT6_8_Class3_like"/>
    <property type="match status" value="1"/>
</dbReference>
<dbReference type="SUPFAM" id="SSF103473">
    <property type="entry name" value="MFS general substrate transporter"/>
    <property type="match status" value="1"/>
</dbReference>
<dbReference type="Proteomes" id="UP001497644">
    <property type="component" value="Chromosome 2"/>
</dbReference>
<evidence type="ECO:0000256" key="4">
    <source>
        <dbReference type="ARBA" id="ARBA00022989"/>
    </source>
</evidence>
<feature type="transmembrane region" description="Helical" evidence="8">
    <location>
        <begin position="378"/>
        <end position="400"/>
    </location>
</feature>
<evidence type="ECO:0000256" key="2">
    <source>
        <dbReference type="ARBA" id="ARBA00022475"/>
    </source>
</evidence>
<dbReference type="InterPro" id="IPR003663">
    <property type="entry name" value="Sugar/inositol_transpt"/>
</dbReference>
<keyword evidence="11" id="KW-1185">Reference proteome</keyword>
<dbReference type="PANTHER" id="PTHR48021:SF46">
    <property type="entry name" value="MAJOR FACILITATOR SUPERFAMILY (MFS) PROFILE DOMAIN-CONTAINING PROTEIN"/>
    <property type="match status" value="1"/>
</dbReference>
<dbReference type="InterPro" id="IPR044775">
    <property type="entry name" value="MFS_ERD6/Tret1-like"/>
</dbReference>
<protein>
    <recommendedName>
        <fullName evidence="9">Major facilitator superfamily (MFS) profile domain-containing protein</fullName>
    </recommendedName>
</protein>
<evidence type="ECO:0000256" key="6">
    <source>
        <dbReference type="ARBA" id="ARBA00023180"/>
    </source>
</evidence>
<gene>
    <name evidence="10" type="ORF">LPLAT_LOCUS6509</name>
</gene>
<feature type="transmembrane region" description="Helical" evidence="8">
    <location>
        <begin position="245"/>
        <end position="270"/>
    </location>
</feature>
<evidence type="ECO:0000313" key="11">
    <source>
        <dbReference type="Proteomes" id="UP001497644"/>
    </source>
</evidence>
<accession>A0AAV2NNA1</accession>
<keyword evidence="6" id="KW-0325">Glycoprotein</keyword>
<dbReference type="PROSITE" id="PS50850">
    <property type="entry name" value="MFS"/>
    <property type="match status" value="1"/>
</dbReference>
<dbReference type="Gene3D" id="1.20.1250.20">
    <property type="entry name" value="MFS general substrate transporter like domains"/>
    <property type="match status" value="1"/>
</dbReference>
<dbReference type="InterPro" id="IPR020846">
    <property type="entry name" value="MFS_dom"/>
</dbReference>
<keyword evidence="3 8" id="KW-0812">Transmembrane</keyword>
<reference evidence="10" key="1">
    <citation type="submission" date="2024-04" db="EMBL/GenBank/DDBJ databases">
        <authorList>
            <consortium name="Molecular Ecology Group"/>
        </authorList>
    </citation>
    <scope>NUCLEOTIDE SEQUENCE</scope>
</reference>
<sequence length="451" mass="49454">MKKVYLAAMAGNLGMLSIGQFLGWTSPSLSKLMQDNDAKYSICLTADEASWVASLLTLGAAAGSIICGFMVNVIGRKNTMLFTAVPSIISWLMIAFATSPWELYLSRFISGLSTGIAYSATPMYLGEISPADIRGHLTSMLTVAVKLGTLMEYVIGPFLSVQNLALVSLIGPCLFVVIFIWLPESPYHFLRHNDRQKAINSLVQLRDKEDIHEEINNIERSVKADLANESGFRELLFVPGNRRAVIILLCLGGIQQMSGAHAVIQYAQLILDQANTNLEGKYLTMILGVVQVIFTVICMFLSDRSGRKSLLTISAVGAAFSTAIVAIYFNLQYNHIDTNNITWLPAVGAIMYVIMYCLGLSPLPFTVASELFPTNVKALGSTATLVSINLWGFTVLKLYLIIAGNYGTHVPFWIFTACSLAGALFMLFYVPETKGKTLEQIQKELHNSSKQ</sequence>
<feature type="transmembrane region" description="Helical" evidence="8">
    <location>
        <begin position="80"/>
        <end position="98"/>
    </location>
</feature>
<dbReference type="PANTHER" id="PTHR48021">
    <property type="match status" value="1"/>
</dbReference>
<dbReference type="Pfam" id="PF00083">
    <property type="entry name" value="Sugar_tr"/>
    <property type="match status" value="1"/>
</dbReference>
<dbReference type="InterPro" id="IPR050549">
    <property type="entry name" value="MFS_Trehalose_Transporter"/>
</dbReference>
<feature type="transmembrane region" description="Helical" evidence="8">
    <location>
        <begin position="51"/>
        <end position="73"/>
    </location>
</feature>
<dbReference type="FunFam" id="1.20.1250.20:FF:000055">
    <property type="entry name" value="Facilitated trehalose transporter Tret1-2 homolog"/>
    <property type="match status" value="1"/>
</dbReference>
<comment type="similarity">
    <text evidence="7">Belongs to the major facilitator superfamily. Sugar transporter (TC 2.A.1.1) family. Trehalose transporter subfamily.</text>
</comment>
<evidence type="ECO:0000256" key="7">
    <source>
        <dbReference type="ARBA" id="ARBA00024348"/>
    </source>
</evidence>
<dbReference type="PRINTS" id="PR00171">
    <property type="entry name" value="SUGRTRNSPORT"/>
</dbReference>
<dbReference type="PROSITE" id="PS00217">
    <property type="entry name" value="SUGAR_TRANSPORT_2"/>
    <property type="match status" value="1"/>
</dbReference>
<feature type="transmembrane region" description="Helical" evidence="8">
    <location>
        <begin position="161"/>
        <end position="182"/>
    </location>
</feature>
<dbReference type="GO" id="GO:0005886">
    <property type="term" value="C:plasma membrane"/>
    <property type="evidence" value="ECO:0007669"/>
    <property type="project" value="UniProtKB-SubCell"/>
</dbReference>
<evidence type="ECO:0000256" key="5">
    <source>
        <dbReference type="ARBA" id="ARBA00023136"/>
    </source>
</evidence>
<feature type="domain" description="Major facilitator superfamily (MFS) profile" evidence="9">
    <location>
        <begin position="3"/>
        <end position="434"/>
    </location>
</feature>
<feature type="transmembrane region" description="Helical" evidence="8">
    <location>
        <begin position="5"/>
        <end position="24"/>
    </location>
</feature>
<dbReference type="AlphaFoldDB" id="A0AAV2NNA1"/>
<comment type="subcellular location">
    <subcellularLocation>
        <location evidence="1">Cell membrane</location>
        <topology evidence="1">Multi-pass membrane protein</topology>
    </subcellularLocation>
</comment>
<feature type="transmembrane region" description="Helical" evidence="8">
    <location>
        <begin position="282"/>
        <end position="302"/>
    </location>
</feature>
<proteinExistence type="inferred from homology"/>
<dbReference type="InterPro" id="IPR005829">
    <property type="entry name" value="Sugar_transporter_CS"/>
</dbReference>
<dbReference type="InterPro" id="IPR036259">
    <property type="entry name" value="MFS_trans_sf"/>
</dbReference>
<feature type="transmembrane region" description="Helical" evidence="8">
    <location>
        <begin position="309"/>
        <end position="331"/>
    </location>
</feature>
<feature type="transmembrane region" description="Helical" evidence="8">
    <location>
        <begin position="343"/>
        <end position="366"/>
    </location>
</feature>
<name>A0AAV2NNA1_9HYME</name>